<name>A0ABT0MH01_9GAMM</name>
<proteinExistence type="predicted"/>
<gene>
    <name evidence="1" type="ORF">M2650_02560</name>
</gene>
<organism evidence="1 2">
    <name type="scientific">Luteimonas galliterrae</name>
    <dbReference type="NCBI Taxonomy" id="2940486"/>
    <lineage>
        <taxon>Bacteria</taxon>
        <taxon>Pseudomonadati</taxon>
        <taxon>Pseudomonadota</taxon>
        <taxon>Gammaproteobacteria</taxon>
        <taxon>Lysobacterales</taxon>
        <taxon>Lysobacteraceae</taxon>
        <taxon>Luteimonas</taxon>
    </lineage>
</organism>
<evidence type="ECO:0000313" key="2">
    <source>
        <dbReference type="Proteomes" id="UP001431217"/>
    </source>
</evidence>
<accession>A0ABT0MH01</accession>
<comment type="caution">
    <text evidence="1">The sequence shown here is derived from an EMBL/GenBank/DDBJ whole genome shotgun (WGS) entry which is preliminary data.</text>
</comment>
<sequence length="81" mass="9406">MIVTFIGGPLHETHVKWDDTPNRYWAETAEGVKVLYEWRCESGMGIGSNPIVYTHAIYAVFDMPEDEYRRLLEQVEMPSDL</sequence>
<keyword evidence="2" id="KW-1185">Reference proteome</keyword>
<dbReference type="EMBL" id="JAMBEP010000001">
    <property type="protein sequence ID" value="MCL1633529.1"/>
    <property type="molecule type" value="Genomic_DNA"/>
</dbReference>
<protein>
    <submittedName>
        <fullName evidence="1">Uncharacterized protein</fullName>
    </submittedName>
</protein>
<dbReference type="RefSeq" id="WP_249470725.1">
    <property type="nucleotide sequence ID" value="NZ_JAMBEP010000001.1"/>
</dbReference>
<evidence type="ECO:0000313" key="1">
    <source>
        <dbReference type="EMBL" id="MCL1633529.1"/>
    </source>
</evidence>
<reference evidence="1 2" key="1">
    <citation type="submission" date="2022-05" db="EMBL/GenBank/DDBJ databases">
        <title>Luteimonas sp. SX5, whole genome shotgun sequencing project.</title>
        <authorList>
            <person name="Zhao G."/>
            <person name="Shen L."/>
        </authorList>
    </citation>
    <scope>NUCLEOTIDE SEQUENCE [LARGE SCALE GENOMIC DNA]</scope>
    <source>
        <strain evidence="1 2">SX5</strain>
    </source>
</reference>
<dbReference type="Proteomes" id="UP001431217">
    <property type="component" value="Unassembled WGS sequence"/>
</dbReference>